<feature type="binding site" evidence="17">
    <location>
        <position position="248"/>
    </location>
    <ligand>
        <name>Ca(2+)</name>
        <dbReference type="ChEBI" id="CHEBI:29108"/>
        <label>2</label>
    </ligand>
</feature>
<evidence type="ECO:0000256" key="3">
    <source>
        <dbReference type="ARBA" id="ARBA00006873"/>
    </source>
</evidence>
<evidence type="ECO:0000256" key="15">
    <source>
        <dbReference type="PIRSR" id="PIRSR600823-1"/>
    </source>
</evidence>
<evidence type="ECO:0000256" key="9">
    <source>
        <dbReference type="ARBA" id="ARBA00022837"/>
    </source>
</evidence>
<dbReference type="EC" id="1.11.1.7" evidence="4 20"/>
<dbReference type="CDD" id="cd00693">
    <property type="entry name" value="secretory_peroxidase"/>
    <property type="match status" value="1"/>
</dbReference>
<evidence type="ECO:0000256" key="16">
    <source>
        <dbReference type="PIRSR" id="PIRSR600823-2"/>
    </source>
</evidence>
<feature type="binding site" evidence="16">
    <location>
        <position position="167"/>
    </location>
    <ligand>
        <name>substrate</name>
    </ligand>
</feature>
<evidence type="ECO:0000256" key="14">
    <source>
        <dbReference type="ARBA" id="ARBA00023324"/>
    </source>
</evidence>
<keyword evidence="9 17" id="KW-0106">Calcium</keyword>
<evidence type="ECO:0000259" key="21">
    <source>
        <dbReference type="PROSITE" id="PS50873"/>
    </source>
</evidence>
<sequence length="325" mass="33939">MGVSLARSFAVLALLCLLVPCHGKLSTKFYSKSCPSVATIVRSVMAQAVAKEPRMGASTIRLFFHDCFVNVGHICCPAVILFGCPASGCDASILLDDTPTFTGEKNAGATSTPSAGTSTAHRCVPHCTSASLNSECTAQLGGPTWNVQLGRKDSRTASQSAANANLPGPGSSAASLVTAFAAKGLSARDMTALSGAHTVGQARCVFFRSRIYTPEPNINATFAAERQRTCPQSGGAGDGNLAPFDDQTPDAFDNAYYRNLVAQRGLLHSDQELFNGGAVDALVRKYSGNAGMFATDFAKAMVRMGGLMPAAGTPTEVRLNCRKVN</sequence>
<feature type="binding site" evidence="17">
    <location>
        <position position="104"/>
    </location>
    <ligand>
        <name>Ca(2+)</name>
        <dbReference type="ChEBI" id="CHEBI:29108"/>
        <label>1</label>
    </ligand>
</feature>
<feature type="signal peptide" evidence="20">
    <location>
        <begin position="1"/>
        <end position="23"/>
    </location>
</feature>
<organism evidence="22 23">
    <name type="scientific">Digitaria exilis</name>
    <dbReference type="NCBI Taxonomy" id="1010633"/>
    <lineage>
        <taxon>Eukaryota</taxon>
        <taxon>Viridiplantae</taxon>
        <taxon>Streptophyta</taxon>
        <taxon>Embryophyta</taxon>
        <taxon>Tracheophyta</taxon>
        <taxon>Spermatophyta</taxon>
        <taxon>Magnoliopsida</taxon>
        <taxon>Liliopsida</taxon>
        <taxon>Poales</taxon>
        <taxon>Poaceae</taxon>
        <taxon>PACMAD clade</taxon>
        <taxon>Panicoideae</taxon>
        <taxon>Panicodae</taxon>
        <taxon>Paniceae</taxon>
        <taxon>Anthephorinae</taxon>
        <taxon>Digitaria</taxon>
    </lineage>
</organism>
<evidence type="ECO:0000256" key="7">
    <source>
        <dbReference type="ARBA" id="ARBA00022617"/>
    </source>
</evidence>
<dbReference type="EMBL" id="JACEFO010002153">
    <property type="protein sequence ID" value="KAF8676691.1"/>
    <property type="molecule type" value="Genomic_DNA"/>
</dbReference>
<protein>
    <recommendedName>
        <fullName evidence="4 20">Peroxidase</fullName>
        <ecNumber evidence="4 20">1.11.1.7</ecNumber>
    </recommendedName>
</protein>
<feature type="disulfide bond" evidence="19">
    <location>
        <begin position="34"/>
        <end position="123"/>
    </location>
</feature>
<dbReference type="OrthoDB" id="2113341at2759"/>
<evidence type="ECO:0000256" key="2">
    <source>
        <dbReference type="ARBA" id="ARBA00004613"/>
    </source>
</evidence>
<dbReference type="Pfam" id="PF00141">
    <property type="entry name" value="peroxidase"/>
    <property type="match status" value="1"/>
</dbReference>
<evidence type="ECO:0000256" key="20">
    <source>
        <dbReference type="RuleBase" id="RU362060"/>
    </source>
</evidence>
<proteinExistence type="inferred from homology"/>
<dbReference type="GO" id="GO:0006979">
    <property type="term" value="P:response to oxidative stress"/>
    <property type="evidence" value="ECO:0007669"/>
    <property type="project" value="UniProtKB-UniRule"/>
</dbReference>
<reference evidence="22" key="1">
    <citation type="submission" date="2020-07" db="EMBL/GenBank/DDBJ databases">
        <title>Genome sequence and genetic diversity analysis of an under-domesticated orphan crop, white fonio (Digitaria exilis).</title>
        <authorList>
            <person name="Bennetzen J.L."/>
            <person name="Chen S."/>
            <person name="Ma X."/>
            <person name="Wang X."/>
            <person name="Yssel A.E.J."/>
            <person name="Chaluvadi S.R."/>
            <person name="Johnson M."/>
            <person name="Gangashetty P."/>
            <person name="Hamidou F."/>
            <person name="Sanogo M.D."/>
            <person name="Zwaenepoel A."/>
            <person name="Wallace J."/>
            <person name="Van De Peer Y."/>
            <person name="Van Deynze A."/>
        </authorList>
    </citation>
    <scope>NUCLEOTIDE SEQUENCE</scope>
    <source>
        <tissue evidence="22">Leaves</tissue>
    </source>
</reference>
<evidence type="ECO:0000313" key="22">
    <source>
        <dbReference type="EMBL" id="KAF8676691.1"/>
    </source>
</evidence>
<keyword evidence="5 20" id="KW-0964">Secreted</keyword>
<dbReference type="GO" id="GO:0042744">
    <property type="term" value="P:hydrogen peroxide catabolic process"/>
    <property type="evidence" value="ECO:0007669"/>
    <property type="project" value="UniProtKB-KW"/>
</dbReference>
<dbReference type="InterPro" id="IPR019794">
    <property type="entry name" value="Peroxidases_AS"/>
</dbReference>
<feature type="binding site" description="axial binding residue" evidence="17">
    <location>
        <position position="197"/>
    </location>
    <ligand>
        <name>heme b</name>
        <dbReference type="ChEBI" id="CHEBI:60344"/>
    </ligand>
    <ligandPart>
        <name>Fe</name>
        <dbReference type="ChEBI" id="CHEBI:18248"/>
    </ligandPart>
</feature>
<comment type="similarity">
    <text evidence="20">Belongs to the peroxidase family. Classical plant (class III) peroxidase subfamily.</text>
</comment>
<feature type="disulfide bond" evidence="19">
    <location>
        <begin position="204"/>
        <end position="230"/>
    </location>
</feature>
<dbReference type="SUPFAM" id="SSF48113">
    <property type="entry name" value="Heme-dependent peroxidases"/>
    <property type="match status" value="1"/>
</dbReference>
<comment type="subcellular location">
    <subcellularLocation>
        <location evidence="2 20">Secreted</location>
    </subcellularLocation>
</comment>
<feature type="disulfide bond" evidence="19">
    <location>
        <begin position="67"/>
        <end position="89"/>
    </location>
</feature>
<comment type="similarity">
    <text evidence="3">Belongs to the peroxidase family. Ascorbate peroxidase subfamily.</text>
</comment>
<evidence type="ECO:0000313" key="23">
    <source>
        <dbReference type="Proteomes" id="UP000636709"/>
    </source>
</evidence>
<keyword evidence="8 17" id="KW-0479">Metal-binding</keyword>
<evidence type="ECO:0000256" key="12">
    <source>
        <dbReference type="ARBA" id="ARBA00023157"/>
    </source>
</evidence>
<comment type="catalytic activity">
    <reaction evidence="1 20">
        <text>2 a phenolic donor + H2O2 = 2 a phenolic radical donor + 2 H2O</text>
        <dbReference type="Rhea" id="RHEA:56136"/>
        <dbReference type="ChEBI" id="CHEBI:15377"/>
        <dbReference type="ChEBI" id="CHEBI:16240"/>
        <dbReference type="ChEBI" id="CHEBI:139520"/>
        <dbReference type="ChEBI" id="CHEBI:139521"/>
        <dbReference type="EC" id="1.11.1.7"/>
    </reaction>
</comment>
<dbReference type="PANTHER" id="PTHR31388">
    <property type="entry name" value="PEROXIDASE 72-RELATED"/>
    <property type="match status" value="1"/>
</dbReference>
<feature type="site" description="Transition state stabilizer" evidence="18">
    <location>
        <position position="61"/>
    </location>
</feature>
<dbReference type="Proteomes" id="UP000636709">
    <property type="component" value="Unassembled WGS sequence"/>
</dbReference>
<dbReference type="GO" id="GO:0005576">
    <property type="term" value="C:extracellular region"/>
    <property type="evidence" value="ECO:0007669"/>
    <property type="project" value="UniProtKB-SubCell"/>
</dbReference>
<evidence type="ECO:0000256" key="18">
    <source>
        <dbReference type="PIRSR" id="PIRSR600823-4"/>
    </source>
</evidence>
<feature type="binding site" evidence="17">
    <location>
        <position position="245"/>
    </location>
    <ligand>
        <name>Ca(2+)</name>
        <dbReference type="ChEBI" id="CHEBI:29108"/>
        <label>2</label>
    </ligand>
</feature>
<keyword evidence="10 20" id="KW-0560">Oxidoreductase</keyword>
<dbReference type="PRINTS" id="PR00461">
    <property type="entry name" value="PLPEROXIDASE"/>
</dbReference>
<keyword evidence="6 20" id="KW-0575">Peroxidase</keyword>
<dbReference type="PRINTS" id="PR00458">
    <property type="entry name" value="PEROXIDASE"/>
</dbReference>
<dbReference type="PANTHER" id="PTHR31388:SF23">
    <property type="entry name" value="PEROXIDASE"/>
    <property type="match status" value="1"/>
</dbReference>
<dbReference type="InterPro" id="IPR000823">
    <property type="entry name" value="Peroxidase_pln"/>
</dbReference>
<gene>
    <name evidence="22" type="ORF">HU200_046870</name>
</gene>
<evidence type="ECO:0000256" key="1">
    <source>
        <dbReference type="ARBA" id="ARBA00000189"/>
    </source>
</evidence>
<accession>A0A835B0E4</accession>
<dbReference type="PROSITE" id="PS00436">
    <property type="entry name" value="PEROXIDASE_2"/>
    <property type="match status" value="1"/>
</dbReference>
<evidence type="ECO:0000256" key="8">
    <source>
        <dbReference type="ARBA" id="ARBA00022723"/>
    </source>
</evidence>
<feature type="binding site" evidence="17">
    <location>
        <position position="253"/>
    </location>
    <ligand>
        <name>Ca(2+)</name>
        <dbReference type="ChEBI" id="CHEBI:29108"/>
        <label>2</label>
    </ligand>
</feature>
<dbReference type="Gene3D" id="1.10.520.10">
    <property type="match status" value="1"/>
</dbReference>
<feature type="binding site" evidence="17">
    <location>
        <position position="88"/>
    </location>
    <ligand>
        <name>Ca(2+)</name>
        <dbReference type="ChEBI" id="CHEBI:29108"/>
        <label>1</label>
    </ligand>
</feature>
<keyword evidence="14 20" id="KW-0376">Hydrogen peroxide</keyword>
<dbReference type="GO" id="GO:0020037">
    <property type="term" value="F:heme binding"/>
    <property type="evidence" value="ECO:0007669"/>
    <property type="project" value="UniProtKB-UniRule"/>
</dbReference>
<dbReference type="GO" id="GO:0140825">
    <property type="term" value="F:lactoperoxidase activity"/>
    <property type="evidence" value="ECO:0007669"/>
    <property type="project" value="UniProtKB-EC"/>
</dbReference>
<dbReference type="PROSITE" id="PS50873">
    <property type="entry name" value="PEROXIDASE_4"/>
    <property type="match status" value="1"/>
</dbReference>
<evidence type="ECO:0000256" key="11">
    <source>
        <dbReference type="ARBA" id="ARBA00023004"/>
    </source>
</evidence>
<feature type="binding site" evidence="17">
    <location>
        <position position="69"/>
    </location>
    <ligand>
        <name>Ca(2+)</name>
        <dbReference type="ChEBI" id="CHEBI:29108"/>
        <label>1</label>
    </ligand>
</feature>
<dbReference type="InterPro" id="IPR033905">
    <property type="entry name" value="Secretory_peroxidase"/>
</dbReference>
<keyword evidence="20" id="KW-0732">Signal</keyword>
<evidence type="ECO:0000256" key="17">
    <source>
        <dbReference type="PIRSR" id="PIRSR600823-3"/>
    </source>
</evidence>
<comment type="cofactor">
    <cofactor evidence="17 20">
        <name>Ca(2+)</name>
        <dbReference type="ChEBI" id="CHEBI:29108"/>
    </cofactor>
    <text evidence="17 20">Binds 2 calcium ions per subunit.</text>
</comment>
<evidence type="ECO:0000256" key="6">
    <source>
        <dbReference type="ARBA" id="ARBA00022559"/>
    </source>
</evidence>
<keyword evidence="23" id="KW-1185">Reference proteome</keyword>
<dbReference type="GO" id="GO:0046872">
    <property type="term" value="F:metal ion binding"/>
    <property type="evidence" value="ECO:0007669"/>
    <property type="project" value="UniProtKB-UniRule"/>
</dbReference>
<evidence type="ECO:0000256" key="13">
    <source>
        <dbReference type="ARBA" id="ARBA00023180"/>
    </source>
</evidence>
<evidence type="ECO:0000256" key="19">
    <source>
        <dbReference type="PIRSR" id="PIRSR600823-5"/>
    </source>
</evidence>
<evidence type="ECO:0000256" key="5">
    <source>
        <dbReference type="ARBA" id="ARBA00022525"/>
    </source>
</evidence>
<keyword evidence="7 20" id="KW-0349">Heme</keyword>
<keyword evidence="11 17" id="KW-0408">Iron</keyword>
<keyword evidence="12 19" id="KW-1015">Disulfide bond</keyword>
<dbReference type="InterPro" id="IPR019793">
    <property type="entry name" value="Peroxidases_heam-ligand_BS"/>
</dbReference>
<feature type="binding site" evidence="17">
    <location>
        <position position="90"/>
    </location>
    <ligand>
        <name>Ca(2+)</name>
        <dbReference type="ChEBI" id="CHEBI:29108"/>
        <label>1</label>
    </ligand>
</feature>
<dbReference type="PROSITE" id="PS00435">
    <property type="entry name" value="PEROXIDASE_1"/>
    <property type="match status" value="1"/>
</dbReference>
<dbReference type="FunFam" id="1.10.420.10:FF:000006">
    <property type="entry name" value="Peroxidase"/>
    <property type="match status" value="1"/>
</dbReference>
<feature type="chain" id="PRO_5033102384" description="Peroxidase" evidence="20">
    <location>
        <begin position="24"/>
        <end position="325"/>
    </location>
</feature>
<feature type="binding site" evidence="17">
    <location>
        <position position="198"/>
    </location>
    <ligand>
        <name>Ca(2+)</name>
        <dbReference type="ChEBI" id="CHEBI:29108"/>
        <label>2</label>
    </ligand>
</feature>
<feature type="active site" description="Proton acceptor" evidence="15">
    <location>
        <position position="65"/>
    </location>
</feature>
<comment type="caution">
    <text evidence="22">The sequence shown here is derived from an EMBL/GenBank/DDBJ whole genome shotgun (WGS) entry which is preliminary data.</text>
</comment>
<feature type="binding site" evidence="17">
    <location>
        <position position="92"/>
    </location>
    <ligand>
        <name>Ca(2+)</name>
        <dbReference type="ChEBI" id="CHEBI:29108"/>
        <label>1</label>
    </ligand>
</feature>
<dbReference type="Gene3D" id="1.10.420.10">
    <property type="entry name" value="Peroxidase, domain 2"/>
    <property type="match status" value="1"/>
</dbReference>
<dbReference type="InterPro" id="IPR002016">
    <property type="entry name" value="Haem_peroxidase"/>
</dbReference>
<dbReference type="AlphaFoldDB" id="A0A835B0E4"/>
<keyword evidence="13" id="KW-0325">Glycoprotein</keyword>
<comment type="function">
    <text evidence="20">Removal of H(2)O(2), oxidation of toxic reductants, biosynthesis and degradation of lignin, suberization, auxin catabolism, response to environmental stresses such as wounding, pathogen attack and oxidative stress.</text>
</comment>
<feature type="binding site" evidence="17">
    <location>
        <position position="66"/>
    </location>
    <ligand>
        <name>Ca(2+)</name>
        <dbReference type="ChEBI" id="CHEBI:29108"/>
        <label>1</label>
    </ligand>
</feature>
<name>A0A835B0E4_9POAL</name>
<evidence type="ECO:0000256" key="10">
    <source>
        <dbReference type="ARBA" id="ARBA00023002"/>
    </source>
</evidence>
<evidence type="ECO:0000256" key="4">
    <source>
        <dbReference type="ARBA" id="ARBA00012313"/>
    </source>
</evidence>
<feature type="domain" description="Plant heme peroxidase family profile" evidence="21">
    <location>
        <begin position="24"/>
        <end position="325"/>
    </location>
</feature>
<comment type="cofactor">
    <cofactor evidence="17 20">
        <name>heme b</name>
        <dbReference type="ChEBI" id="CHEBI:60344"/>
    </cofactor>
    <text evidence="17 20">Binds 1 heme b (iron(II)-protoporphyrin IX) group per subunit.</text>
</comment>
<dbReference type="InterPro" id="IPR010255">
    <property type="entry name" value="Haem_peroxidase_sf"/>
</dbReference>